<proteinExistence type="predicted"/>
<dbReference type="EMBL" id="CP001359">
    <property type="protein sequence ID" value="ACL67270.1"/>
    <property type="molecule type" value="Genomic_DNA"/>
</dbReference>
<sequence>MTIETSAMDRGSELLLGRQAPAADRNPNRGTEHEEFPLDLQPTTLSELCQSALDDVAARFPDRAVEYAPDAERDGTGEWDPRRIAYAVTILLEDALKRTRAEERVSLRWREHDDVVVVRVQFARPLDRGDTLVTFFERGVRPDGADDAVGTLRVAAARKIMLQHRGELARIRTRAGTTYVATLPRRAGDVLPDLDASDPAREPPRD</sequence>
<dbReference type="SUPFAM" id="SSF55874">
    <property type="entry name" value="ATPase domain of HSP90 chaperone/DNA topoisomerase II/histidine kinase"/>
    <property type="match status" value="1"/>
</dbReference>
<dbReference type="Proteomes" id="UP000007089">
    <property type="component" value="Chromosome"/>
</dbReference>
<organism evidence="2 3">
    <name type="scientific">Anaeromyxobacter dehalogenans (strain ATCC BAA-258 / DSM 21875 / 2CP-1)</name>
    <dbReference type="NCBI Taxonomy" id="455488"/>
    <lineage>
        <taxon>Bacteria</taxon>
        <taxon>Pseudomonadati</taxon>
        <taxon>Myxococcota</taxon>
        <taxon>Myxococcia</taxon>
        <taxon>Myxococcales</taxon>
        <taxon>Cystobacterineae</taxon>
        <taxon>Anaeromyxobacteraceae</taxon>
        <taxon>Anaeromyxobacter</taxon>
    </lineage>
</organism>
<evidence type="ECO:0000256" key="1">
    <source>
        <dbReference type="SAM" id="MobiDB-lite"/>
    </source>
</evidence>
<protein>
    <recommendedName>
        <fullName evidence="4">Histidine kinase</fullName>
    </recommendedName>
</protein>
<accession>B8J8I4</accession>
<dbReference type="KEGG" id="acp:A2cp1_3947"/>
<evidence type="ECO:0000313" key="2">
    <source>
        <dbReference type="EMBL" id="ACL67270.1"/>
    </source>
</evidence>
<dbReference type="InterPro" id="IPR036890">
    <property type="entry name" value="HATPase_C_sf"/>
</dbReference>
<evidence type="ECO:0000313" key="3">
    <source>
        <dbReference type="Proteomes" id="UP000007089"/>
    </source>
</evidence>
<feature type="compositionally biased region" description="Basic and acidic residues" evidence="1">
    <location>
        <begin position="26"/>
        <end position="35"/>
    </location>
</feature>
<keyword evidence="3" id="KW-1185">Reference proteome</keyword>
<name>B8J8I4_ANAD2</name>
<dbReference type="HOGENOM" id="CLU_1352304_0_0_7"/>
<dbReference type="Gene3D" id="3.30.565.10">
    <property type="entry name" value="Histidine kinase-like ATPase, C-terminal domain"/>
    <property type="match status" value="1"/>
</dbReference>
<dbReference type="RefSeq" id="WP_015934998.1">
    <property type="nucleotide sequence ID" value="NC_011891.1"/>
</dbReference>
<evidence type="ECO:0008006" key="4">
    <source>
        <dbReference type="Google" id="ProtNLM"/>
    </source>
</evidence>
<gene>
    <name evidence="2" type="ordered locus">A2cp1_3947</name>
</gene>
<reference evidence="2" key="1">
    <citation type="submission" date="2009-01" db="EMBL/GenBank/DDBJ databases">
        <title>Complete sequence of Anaeromyxobacter dehalogenans 2CP-1.</title>
        <authorList>
            <consortium name="US DOE Joint Genome Institute"/>
            <person name="Lucas S."/>
            <person name="Copeland A."/>
            <person name="Lapidus A."/>
            <person name="Glavina del Rio T."/>
            <person name="Dalin E."/>
            <person name="Tice H."/>
            <person name="Bruce D."/>
            <person name="Goodwin L."/>
            <person name="Pitluck S."/>
            <person name="Saunders E."/>
            <person name="Brettin T."/>
            <person name="Detter J.C."/>
            <person name="Han C."/>
            <person name="Larimer F."/>
            <person name="Land M."/>
            <person name="Hauser L."/>
            <person name="Kyrpides N."/>
            <person name="Ovchinnikova G."/>
            <person name="Beliaev A.S."/>
            <person name="Richardson P."/>
        </authorList>
    </citation>
    <scope>NUCLEOTIDE SEQUENCE</scope>
    <source>
        <strain evidence="2">2CP-1</strain>
    </source>
</reference>
<dbReference type="AlphaFoldDB" id="B8J8I4"/>
<feature type="region of interest" description="Disordered" evidence="1">
    <location>
        <begin position="1"/>
        <end position="35"/>
    </location>
</feature>